<accession>A0A4Y3R4J6</accession>
<dbReference type="InterPro" id="IPR019587">
    <property type="entry name" value="Polyketide_cyclase/dehydratase"/>
</dbReference>
<dbReference type="Gene3D" id="3.30.530.20">
    <property type="match status" value="1"/>
</dbReference>
<gene>
    <name evidence="1" type="ORF">SCA03_50330</name>
</gene>
<sequence length="170" mass="17905">MNGYDLVDEAVVDAPCDAVWEALLAEFRGAARWWVPSNTFAPASGSPDRVGGEVRVTVHTKGVEGGGPKLRFTARTTGVEPGRRLDVEYVDGVFRGPSSFRLDPVGDGSRTRIGMRFQGRPHGWLKALAKVTDVGLEHSKATSAAFVALGDLLAQDRPAGSAAAGTGGRS</sequence>
<dbReference type="RefSeq" id="WP_086815962.1">
    <property type="nucleotide sequence ID" value="NZ_BJMM01000031.1"/>
</dbReference>
<dbReference type="AlphaFoldDB" id="A0A4Y3R4J6"/>
<dbReference type="EMBL" id="BJMM01000031">
    <property type="protein sequence ID" value="GEB52482.1"/>
    <property type="molecule type" value="Genomic_DNA"/>
</dbReference>
<dbReference type="SUPFAM" id="SSF55961">
    <property type="entry name" value="Bet v1-like"/>
    <property type="match status" value="1"/>
</dbReference>
<protein>
    <recommendedName>
        <fullName evidence="3">SRPBCC family protein</fullName>
    </recommendedName>
</protein>
<organism evidence="1 2">
    <name type="scientific">Streptomyces cacaoi</name>
    <dbReference type="NCBI Taxonomy" id="1898"/>
    <lineage>
        <taxon>Bacteria</taxon>
        <taxon>Bacillati</taxon>
        <taxon>Actinomycetota</taxon>
        <taxon>Actinomycetes</taxon>
        <taxon>Kitasatosporales</taxon>
        <taxon>Streptomycetaceae</taxon>
        <taxon>Streptomyces</taxon>
    </lineage>
</organism>
<evidence type="ECO:0000313" key="2">
    <source>
        <dbReference type="Proteomes" id="UP000319210"/>
    </source>
</evidence>
<comment type="caution">
    <text evidence="1">The sequence shown here is derived from an EMBL/GenBank/DDBJ whole genome shotgun (WGS) entry which is preliminary data.</text>
</comment>
<keyword evidence="2" id="KW-1185">Reference proteome</keyword>
<proteinExistence type="predicted"/>
<evidence type="ECO:0000313" key="1">
    <source>
        <dbReference type="EMBL" id="GEB52482.1"/>
    </source>
</evidence>
<name>A0A4Y3R4J6_STRCI</name>
<dbReference type="Pfam" id="PF10604">
    <property type="entry name" value="Polyketide_cyc2"/>
    <property type="match status" value="1"/>
</dbReference>
<dbReference type="InterPro" id="IPR023393">
    <property type="entry name" value="START-like_dom_sf"/>
</dbReference>
<evidence type="ECO:0008006" key="3">
    <source>
        <dbReference type="Google" id="ProtNLM"/>
    </source>
</evidence>
<dbReference type="OrthoDB" id="3683063at2"/>
<reference evidence="1 2" key="1">
    <citation type="submission" date="2019-06" db="EMBL/GenBank/DDBJ databases">
        <title>Whole genome shotgun sequence of Streptomyces cacaoi subsp. cacaoi NBRC 12748.</title>
        <authorList>
            <person name="Hosoyama A."/>
            <person name="Uohara A."/>
            <person name="Ohji S."/>
            <person name="Ichikawa N."/>
        </authorList>
    </citation>
    <scope>NUCLEOTIDE SEQUENCE [LARGE SCALE GENOMIC DNA]</scope>
    <source>
        <strain evidence="1 2">NBRC 12748</strain>
    </source>
</reference>
<dbReference type="Proteomes" id="UP000319210">
    <property type="component" value="Unassembled WGS sequence"/>
</dbReference>